<comment type="catalytic activity">
    <reaction evidence="5">
        <text>L-methionyl-tRNA(fMet) + (6R)-10-formyltetrahydrofolate = N-formyl-L-methionyl-tRNA(fMet) + (6S)-5,6,7,8-tetrahydrofolate + H(+)</text>
        <dbReference type="Rhea" id="RHEA:24380"/>
        <dbReference type="Rhea" id="RHEA-COMP:9952"/>
        <dbReference type="Rhea" id="RHEA-COMP:9953"/>
        <dbReference type="ChEBI" id="CHEBI:15378"/>
        <dbReference type="ChEBI" id="CHEBI:57453"/>
        <dbReference type="ChEBI" id="CHEBI:78530"/>
        <dbReference type="ChEBI" id="CHEBI:78844"/>
        <dbReference type="ChEBI" id="CHEBI:195366"/>
        <dbReference type="EC" id="2.1.2.9"/>
    </reaction>
</comment>
<gene>
    <name evidence="5" type="primary">fmt</name>
    <name evidence="8" type="ORF">E3W66_06705</name>
</gene>
<dbReference type="CDD" id="cd08704">
    <property type="entry name" value="Met_tRNA_FMT_C"/>
    <property type="match status" value="1"/>
</dbReference>
<dbReference type="HAMAP" id="MF_00182">
    <property type="entry name" value="Formyl_trans"/>
    <property type="match status" value="1"/>
</dbReference>
<dbReference type="SUPFAM" id="SSF53328">
    <property type="entry name" value="Formyltransferase"/>
    <property type="match status" value="1"/>
</dbReference>
<keyword evidence="4 5" id="KW-0648">Protein biosynthesis</keyword>
<dbReference type="GO" id="GO:0004479">
    <property type="term" value="F:methionyl-tRNA formyltransferase activity"/>
    <property type="evidence" value="ECO:0007669"/>
    <property type="project" value="UniProtKB-UniRule"/>
</dbReference>
<dbReference type="InterPro" id="IPR041711">
    <property type="entry name" value="Met-tRNA-FMT_N"/>
</dbReference>
<dbReference type="Proteomes" id="UP000298133">
    <property type="component" value="Unassembled WGS sequence"/>
</dbReference>
<dbReference type="Pfam" id="PF02911">
    <property type="entry name" value="Formyl_trans_C"/>
    <property type="match status" value="1"/>
</dbReference>
<comment type="function">
    <text evidence="5">Attaches a formyl group to the free amino group of methionyl-tRNA(fMet). The formyl group appears to play a dual role in the initiator identity of N-formylmethionyl-tRNA by promoting its recognition by IF2 and preventing the misappropriation of this tRNA by the elongation apparatus.</text>
</comment>
<evidence type="ECO:0000256" key="2">
    <source>
        <dbReference type="ARBA" id="ARBA00012261"/>
    </source>
</evidence>
<evidence type="ECO:0000313" key="8">
    <source>
        <dbReference type="EMBL" id="TFH67931.1"/>
    </source>
</evidence>
<name>A0A4Y8UIE2_9GAMM</name>
<dbReference type="InterPro" id="IPR044135">
    <property type="entry name" value="Met-tRNA-FMT_C"/>
</dbReference>
<evidence type="ECO:0000256" key="1">
    <source>
        <dbReference type="ARBA" id="ARBA00010699"/>
    </source>
</evidence>
<sequence>MRIVFAGTPEFAAHHLQVLLQDNRHRVVGVYTQPDRPAGRGKQPTASAVKQLATAHGLALYQPDSLKSPEQQQQLAALDADLMVVVAYGLLLPQAVLDLPRLGCINVHASLLPAWRGAAPIQRAIEAGDSETGVTIMQMEAGLDTGPALLTLATPIAADDTAGALFERLQQLGGAALLQALEALETGALSAQPQNHADASYAHKLSKAEAEIDWQLPAMTLVRKIHAFNPNPGAYTTLNGTRLKLWRAAVVKEAVAQPPGSVISAADGELWVACGDGAIAINEAQLAGKNRQTGRDLLRGYAAQFAAGTRLGSAAVAP</sequence>
<dbReference type="AlphaFoldDB" id="A0A4Y8UIE2"/>
<dbReference type="NCBIfam" id="TIGR00460">
    <property type="entry name" value="fmt"/>
    <property type="match status" value="1"/>
</dbReference>
<evidence type="ECO:0000256" key="3">
    <source>
        <dbReference type="ARBA" id="ARBA00022679"/>
    </source>
</evidence>
<comment type="caution">
    <text evidence="8">The sequence shown here is derived from an EMBL/GenBank/DDBJ whole genome shotgun (WGS) entry which is preliminary data.</text>
</comment>
<accession>A0A4Y8UIE2</accession>
<comment type="similarity">
    <text evidence="1 5">Belongs to the Fmt family.</text>
</comment>
<dbReference type="OrthoDB" id="9802815at2"/>
<feature type="domain" description="Formyl transferase N-terminal" evidence="6">
    <location>
        <begin position="1"/>
        <end position="181"/>
    </location>
</feature>
<dbReference type="EC" id="2.1.2.9" evidence="2 5"/>
<dbReference type="InterPro" id="IPR001555">
    <property type="entry name" value="GART_AS"/>
</dbReference>
<dbReference type="InterPro" id="IPR036477">
    <property type="entry name" value="Formyl_transf_N_sf"/>
</dbReference>
<dbReference type="InterPro" id="IPR005793">
    <property type="entry name" value="Formyl_trans_C"/>
</dbReference>
<dbReference type="GO" id="GO:0005829">
    <property type="term" value="C:cytosol"/>
    <property type="evidence" value="ECO:0007669"/>
    <property type="project" value="TreeGrafter"/>
</dbReference>
<evidence type="ECO:0000256" key="4">
    <source>
        <dbReference type="ARBA" id="ARBA00022917"/>
    </source>
</evidence>
<protein>
    <recommendedName>
        <fullName evidence="2 5">Methionyl-tRNA formyltransferase</fullName>
        <ecNumber evidence="2 5">2.1.2.9</ecNumber>
    </recommendedName>
</protein>
<feature type="binding site" evidence="5">
    <location>
        <begin position="110"/>
        <end position="113"/>
    </location>
    <ligand>
        <name>(6S)-5,6,7,8-tetrahydrofolate</name>
        <dbReference type="ChEBI" id="CHEBI:57453"/>
    </ligand>
</feature>
<reference evidence="8 9" key="1">
    <citation type="submission" date="2019-03" db="EMBL/GenBank/DDBJ databases">
        <title>Draft genome of Gammaproteobacteria bacterium LSUCC0057, a member of the SAR92 clade.</title>
        <authorList>
            <person name="Lanclos V.C."/>
            <person name="Doiron C."/>
            <person name="Henson M.W."/>
            <person name="Thrash J.C."/>
        </authorList>
    </citation>
    <scope>NUCLEOTIDE SEQUENCE [LARGE SCALE GENOMIC DNA]</scope>
    <source>
        <strain evidence="8 9">LSUCC0057</strain>
    </source>
</reference>
<keyword evidence="9" id="KW-1185">Reference proteome</keyword>
<dbReference type="InterPro" id="IPR005794">
    <property type="entry name" value="Fmt"/>
</dbReference>
<dbReference type="PANTHER" id="PTHR11138">
    <property type="entry name" value="METHIONYL-TRNA FORMYLTRANSFERASE"/>
    <property type="match status" value="1"/>
</dbReference>
<proteinExistence type="inferred from homology"/>
<evidence type="ECO:0000256" key="5">
    <source>
        <dbReference type="HAMAP-Rule" id="MF_00182"/>
    </source>
</evidence>
<dbReference type="SUPFAM" id="SSF50486">
    <property type="entry name" value="FMT C-terminal domain-like"/>
    <property type="match status" value="1"/>
</dbReference>
<organism evidence="8 9">
    <name type="scientific">Gammaproteobacteria bacterium LSUCC0057</name>
    <dbReference type="NCBI Taxonomy" id="2559237"/>
    <lineage>
        <taxon>Bacteria</taxon>
        <taxon>Pseudomonadati</taxon>
        <taxon>Pseudomonadota</taxon>
        <taxon>Gammaproteobacteria</taxon>
        <taxon>Cellvibrionales</taxon>
        <taxon>Porticoccaceae</taxon>
        <taxon>SAR92 clade</taxon>
    </lineage>
</organism>
<dbReference type="PROSITE" id="PS00373">
    <property type="entry name" value="GART"/>
    <property type="match status" value="1"/>
</dbReference>
<dbReference type="Gene3D" id="3.40.50.12230">
    <property type="match status" value="1"/>
</dbReference>
<dbReference type="Pfam" id="PF00551">
    <property type="entry name" value="Formyl_trans_N"/>
    <property type="match status" value="1"/>
</dbReference>
<evidence type="ECO:0000259" key="6">
    <source>
        <dbReference type="Pfam" id="PF00551"/>
    </source>
</evidence>
<dbReference type="InterPro" id="IPR011034">
    <property type="entry name" value="Formyl_transferase-like_C_sf"/>
</dbReference>
<keyword evidence="3 5" id="KW-0808">Transferase</keyword>
<feature type="domain" description="Formyl transferase C-terminal" evidence="7">
    <location>
        <begin position="204"/>
        <end position="301"/>
    </location>
</feature>
<evidence type="ECO:0000313" key="9">
    <source>
        <dbReference type="Proteomes" id="UP000298133"/>
    </source>
</evidence>
<dbReference type="InterPro" id="IPR002376">
    <property type="entry name" value="Formyl_transf_N"/>
</dbReference>
<dbReference type="EMBL" id="SPIA01000002">
    <property type="protein sequence ID" value="TFH67931.1"/>
    <property type="molecule type" value="Genomic_DNA"/>
</dbReference>
<dbReference type="FunFam" id="3.40.50.12230:FF:000001">
    <property type="entry name" value="Methionyl-tRNA formyltransferase"/>
    <property type="match status" value="1"/>
</dbReference>
<dbReference type="CDD" id="cd08646">
    <property type="entry name" value="FMT_core_Met-tRNA-FMT_N"/>
    <property type="match status" value="1"/>
</dbReference>
<dbReference type="PANTHER" id="PTHR11138:SF5">
    <property type="entry name" value="METHIONYL-TRNA FORMYLTRANSFERASE, MITOCHONDRIAL"/>
    <property type="match status" value="1"/>
</dbReference>
<evidence type="ECO:0000259" key="7">
    <source>
        <dbReference type="Pfam" id="PF02911"/>
    </source>
</evidence>